<evidence type="ECO:0008006" key="3">
    <source>
        <dbReference type="Google" id="ProtNLM"/>
    </source>
</evidence>
<dbReference type="Proteomes" id="UP001166251">
    <property type="component" value="Unassembled WGS sequence"/>
</dbReference>
<dbReference type="EMBL" id="JAHZSS010000035">
    <property type="protein sequence ID" value="MBW8192944.1"/>
    <property type="molecule type" value="Genomic_DNA"/>
</dbReference>
<accession>A0ABS7EL45</accession>
<sequence length="259" mass="30066">MASRSIELHNVAKALSETRIRTFVEHFGEPHCIESAMALYGWNAQTSAAFMVPLHICEVIVRNAVHEVLQIVYGDENWPWNEAFALTLPSRGRYNPRADLINARRRFDTTGKVIPELKFVFWQKMFTSRHKERLWNDHLLSVFPNHPADFTTQELMTDIYEALESIRTLRNRIAHHEHIINRDLANDLESIVQLITYRCEDAATWLNSLEGITELLDNKPTKTYFWSCPNDCDDFVDWEIVDGGKQAKCRKCGCKSDIK</sequence>
<comment type="caution">
    <text evidence="1">The sequence shown here is derived from an EMBL/GenBank/DDBJ whole genome shotgun (WGS) entry which is preliminary data.</text>
</comment>
<dbReference type="RefSeq" id="WP_220105565.1">
    <property type="nucleotide sequence ID" value="NZ_JAHZSS010000035.1"/>
</dbReference>
<gene>
    <name evidence="1" type="ORF">K0504_18080</name>
</gene>
<organism evidence="1 2">
    <name type="scientific">Neiella holothuriorum</name>
    <dbReference type="NCBI Taxonomy" id="2870530"/>
    <lineage>
        <taxon>Bacteria</taxon>
        <taxon>Pseudomonadati</taxon>
        <taxon>Pseudomonadota</taxon>
        <taxon>Gammaproteobacteria</taxon>
        <taxon>Alteromonadales</taxon>
        <taxon>Echinimonadaceae</taxon>
        <taxon>Neiella</taxon>
    </lineage>
</organism>
<evidence type="ECO:0000313" key="1">
    <source>
        <dbReference type="EMBL" id="MBW8192944.1"/>
    </source>
</evidence>
<proteinExistence type="predicted"/>
<protein>
    <recommendedName>
        <fullName evidence="3">Abi-like protein</fullName>
    </recommendedName>
</protein>
<keyword evidence="2" id="KW-1185">Reference proteome</keyword>
<evidence type="ECO:0000313" key="2">
    <source>
        <dbReference type="Proteomes" id="UP001166251"/>
    </source>
</evidence>
<name>A0ABS7EL45_9GAMM</name>
<reference evidence="1" key="1">
    <citation type="submission" date="2021-07" db="EMBL/GenBank/DDBJ databases">
        <title>Neiella marina sp. nov., isolated from the intestinal content of sea cucumber Apostichopus japonicus.</title>
        <authorList>
            <person name="Bai X."/>
        </authorList>
    </citation>
    <scope>NUCLEOTIDE SEQUENCE</scope>
    <source>
        <strain evidence="1">126</strain>
    </source>
</reference>